<accession>A0A1G8FJE9</accession>
<evidence type="ECO:0000256" key="2">
    <source>
        <dbReference type="ARBA" id="ARBA00022679"/>
    </source>
</evidence>
<protein>
    <recommendedName>
        <fullName evidence="8 9">Homoserine kinase</fullName>
        <shortName evidence="8">HK</shortName>
        <shortName evidence="8">HSK</shortName>
        <ecNumber evidence="8 9">2.7.1.39</ecNumber>
    </recommendedName>
</protein>
<dbReference type="OrthoDB" id="9777460at2"/>
<dbReference type="Gene3D" id="3.90.1200.10">
    <property type="match status" value="1"/>
</dbReference>
<sequence length="326" mass="35473">MAVYTDVDDDQLDAFLAAYDLGAAHAFKGIAEGVENSNYLLTTDGGTFILTLYEKRVDPADLPFFIGLMHHLAARHIPCPAPVPGRDGEVLRELAGRPAALFTFLEGAWPRRIEAEHCRHLGSALAGFHLAAADYPATRANALSVDAWAPLYERAGGAAAARALGGGLEEVIEEELAALAAYWPKDLPGGVIHADLFPDNVFFKDGAVSGLIDFYFACTDLFAYDVAICLNAWCFEPDHQFNITKARGLLNAYRKVRPFGAEELAALPILCRGAAMRFLLTRLFDWQHTPSGALVRPKDPGEYLKKLQFHREVSGPGAYGLEAAAR</sequence>
<dbReference type="HAMAP" id="MF_00301">
    <property type="entry name" value="Homoser_kinase_2"/>
    <property type="match status" value="1"/>
</dbReference>
<evidence type="ECO:0000313" key="11">
    <source>
        <dbReference type="EMBL" id="SDH82156.1"/>
    </source>
</evidence>
<dbReference type="UniPathway" id="UPA00050">
    <property type="reaction ID" value="UER00064"/>
</dbReference>
<comment type="catalytic activity">
    <reaction evidence="8">
        <text>L-homoserine + ATP = O-phospho-L-homoserine + ADP + H(+)</text>
        <dbReference type="Rhea" id="RHEA:13985"/>
        <dbReference type="ChEBI" id="CHEBI:15378"/>
        <dbReference type="ChEBI" id="CHEBI:30616"/>
        <dbReference type="ChEBI" id="CHEBI:57476"/>
        <dbReference type="ChEBI" id="CHEBI:57590"/>
        <dbReference type="ChEBI" id="CHEBI:456216"/>
        <dbReference type="EC" id="2.7.1.39"/>
    </reaction>
</comment>
<evidence type="ECO:0000256" key="7">
    <source>
        <dbReference type="ARBA" id="ARBA00038240"/>
    </source>
</evidence>
<keyword evidence="2 8" id="KW-0808">Transferase</keyword>
<evidence type="ECO:0000256" key="5">
    <source>
        <dbReference type="ARBA" id="ARBA00022777"/>
    </source>
</evidence>
<comment type="similarity">
    <text evidence="7 8">Belongs to the pseudomonas-type ThrB family.</text>
</comment>
<dbReference type="InterPro" id="IPR002575">
    <property type="entry name" value="Aminoglycoside_PTrfase"/>
</dbReference>
<name>A0A1G8FJE9_9PROT</name>
<evidence type="ECO:0000313" key="12">
    <source>
        <dbReference type="Proteomes" id="UP000217076"/>
    </source>
</evidence>
<keyword evidence="12" id="KW-1185">Reference proteome</keyword>
<comment type="pathway">
    <text evidence="8">Amino-acid biosynthesis; L-threonine biosynthesis; L-threonine from L-aspartate: step 4/5.</text>
</comment>
<dbReference type="PANTHER" id="PTHR21064:SF6">
    <property type="entry name" value="AMINOGLYCOSIDE PHOSPHOTRANSFERASE DOMAIN-CONTAINING PROTEIN"/>
    <property type="match status" value="1"/>
</dbReference>
<dbReference type="Proteomes" id="UP000217076">
    <property type="component" value="Unassembled WGS sequence"/>
</dbReference>
<dbReference type="GO" id="GO:0004413">
    <property type="term" value="F:homoserine kinase activity"/>
    <property type="evidence" value="ECO:0007669"/>
    <property type="project" value="UniProtKB-UniRule"/>
</dbReference>
<proteinExistence type="inferred from homology"/>
<dbReference type="GO" id="GO:0005524">
    <property type="term" value="F:ATP binding"/>
    <property type="evidence" value="ECO:0007669"/>
    <property type="project" value="UniProtKB-KW"/>
</dbReference>
<keyword evidence="6 8" id="KW-0067">ATP-binding</keyword>
<dbReference type="InterPro" id="IPR011009">
    <property type="entry name" value="Kinase-like_dom_sf"/>
</dbReference>
<dbReference type="NCBIfam" id="TIGR00938">
    <property type="entry name" value="thrB_alt"/>
    <property type="match status" value="1"/>
</dbReference>
<dbReference type="EC" id="2.7.1.39" evidence="8 9"/>
<reference evidence="12" key="1">
    <citation type="submission" date="2016-10" db="EMBL/GenBank/DDBJ databases">
        <authorList>
            <person name="Varghese N."/>
            <person name="Submissions S."/>
        </authorList>
    </citation>
    <scope>NUCLEOTIDE SEQUENCE [LARGE SCALE GENOMIC DNA]</scope>
    <source>
        <strain evidence="12">930I</strain>
    </source>
</reference>
<evidence type="ECO:0000256" key="4">
    <source>
        <dbReference type="ARBA" id="ARBA00022741"/>
    </source>
</evidence>
<evidence type="ECO:0000256" key="3">
    <source>
        <dbReference type="ARBA" id="ARBA00022697"/>
    </source>
</evidence>
<evidence type="ECO:0000256" key="6">
    <source>
        <dbReference type="ARBA" id="ARBA00022840"/>
    </source>
</evidence>
<evidence type="ECO:0000256" key="9">
    <source>
        <dbReference type="NCBIfam" id="TIGR00938"/>
    </source>
</evidence>
<organism evidence="11 12">
    <name type="scientific">Roseospirillum parvum</name>
    <dbReference type="NCBI Taxonomy" id="83401"/>
    <lineage>
        <taxon>Bacteria</taxon>
        <taxon>Pseudomonadati</taxon>
        <taxon>Pseudomonadota</taxon>
        <taxon>Alphaproteobacteria</taxon>
        <taxon>Rhodospirillales</taxon>
        <taxon>Rhodospirillaceae</taxon>
        <taxon>Roseospirillum</taxon>
    </lineage>
</organism>
<dbReference type="RefSeq" id="WP_092621654.1">
    <property type="nucleotide sequence ID" value="NZ_FNCV01000014.1"/>
</dbReference>
<evidence type="ECO:0000256" key="8">
    <source>
        <dbReference type="HAMAP-Rule" id="MF_00301"/>
    </source>
</evidence>
<dbReference type="InterPro" id="IPR005280">
    <property type="entry name" value="Homoserine_kinase_II"/>
</dbReference>
<dbReference type="AlphaFoldDB" id="A0A1G8FJE9"/>
<dbReference type="SUPFAM" id="SSF56112">
    <property type="entry name" value="Protein kinase-like (PK-like)"/>
    <property type="match status" value="1"/>
</dbReference>
<dbReference type="Pfam" id="PF01636">
    <property type="entry name" value="APH"/>
    <property type="match status" value="1"/>
</dbReference>
<keyword evidence="5 8" id="KW-0418">Kinase</keyword>
<feature type="domain" description="Aminoglycoside phosphotransferase" evidence="10">
    <location>
        <begin position="28"/>
        <end position="259"/>
    </location>
</feature>
<dbReference type="GO" id="GO:0009088">
    <property type="term" value="P:threonine biosynthetic process"/>
    <property type="evidence" value="ECO:0007669"/>
    <property type="project" value="UniProtKB-UniRule"/>
</dbReference>
<dbReference type="Gene3D" id="3.30.200.20">
    <property type="entry name" value="Phosphorylase Kinase, domain 1"/>
    <property type="match status" value="1"/>
</dbReference>
<dbReference type="EMBL" id="FNCV01000014">
    <property type="protein sequence ID" value="SDH82156.1"/>
    <property type="molecule type" value="Genomic_DNA"/>
</dbReference>
<evidence type="ECO:0000259" key="10">
    <source>
        <dbReference type="Pfam" id="PF01636"/>
    </source>
</evidence>
<dbReference type="STRING" id="83401.SAMN05421742_11435"/>
<keyword evidence="3 8" id="KW-0791">Threonine biosynthesis</keyword>
<dbReference type="InterPro" id="IPR050249">
    <property type="entry name" value="Pseudomonas-type_ThrB"/>
</dbReference>
<keyword evidence="4 8" id="KW-0547">Nucleotide-binding</keyword>
<dbReference type="CDD" id="cd05153">
    <property type="entry name" value="HomoserineK_II"/>
    <property type="match status" value="1"/>
</dbReference>
<keyword evidence="1 8" id="KW-0028">Amino-acid biosynthesis</keyword>
<dbReference type="NCBIfam" id="NF003558">
    <property type="entry name" value="PRK05231.1"/>
    <property type="match status" value="1"/>
</dbReference>
<evidence type="ECO:0000256" key="1">
    <source>
        <dbReference type="ARBA" id="ARBA00022605"/>
    </source>
</evidence>
<dbReference type="PANTHER" id="PTHR21064">
    <property type="entry name" value="AMINOGLYCOSIDE PHOSPHOTRANSFERASE DOMAIN-CONTAINING PROTEIN-RELATED"/>
    <property type="match status" value="1"/>
</dbReference>
<gene>
    <name evidence="8" type="primary">thrB</name>
    <name evidence="11" type="ORF">SAMN05421742_11435</name>
</gene>